<feature type="region of interest" description="Disordered" evidence="1">
    <location>
        <begin position="410"/>
        <end position="437"/>
    </location>
</feature>
<protein>
    <recommendedName>
        <fullName evidence="4">F-box domain-containing protein</fullName>
    </recommendedName>
</protein>
<sequence length="453" mass="50500">MFSFFTKAPAPFKPILARLPLRQPCSGGCNEQHQSPLFGKLPAEVRNDIYRYVFTGEARDPLSIEAHPLSLLLSCHRASHEATALAFSCHAFQVSRHLDLIAFVTMSNALAHLFPHQKDGITALSYNLGSGYFRTEYASAAGNILTNAIILLPNLSRFELRVVRGSKASDGIHRPYPPPWCYIPEEARKQAAQTYAPRWFTNSILPSIRAHAWPAGQRWEVEWPQLANDDYLDIVDSFDWNGNPCFKASMSPDAVGRVRGVRMCACQCGEVSWTSTDLVQETGRRVAIDTFFYGLEERLLPPLTAEDALRARLGHKAVILKEGSAPLQVAQREADFFGTGARVTSVEYDGEDRYWKSLSHNWEFSRLKGGEWRAVARGLWKEALWGMPKDDLPGSWSLGEGDWARMKKMAEGASTTENSGSEDVGTPAESSNVNSIKRPITRKTCCGSRCERA</sequence>
<dbReference type="InterPro" id="IPR038883">
    <property type="entry name" value="AN11006-like"/>
</dbReference>
<name>A0A8K0W288_9PLEO</name>
<proteinExistence type="predicted"/>
<evidence type="ECO:0000313" key="2">
    <source>
        <dbReference type="EMBL" id="KAH7092611.1"/>
    </source>
</evidence>
<dbReference type="Proteomes" id="UP000813461">
    <property type="component" value="Unassembled WGS sequence"/>
</dbReference>
<gene>
    <name evidence="2" type="ORF">FB567DRAFT_241831</name>
</gene>
<evidence type="ECO:0000256" key="1">
    <source>
        <dbReference type="SAM" id="MobiDB-lite"/>
    </source>
</evidence>
<comment type="caution">
    <text evidence="2">The sequence shown here is derived from an EMBL/GenBank/DDBJ whole genome shotgun (WGS) entry which is preliminary data.</text>
</comment>
<dbReference type="AlphaFoldDB" id="A0A8K0W288"/>
<keyword evidence="3" id="KW-1185">Reference proteome</keyword>
<evidence type="ECO:0008006" key="4">
    <source>
        <dbReference type="Google" id="ProtNLM"/>
    </source>
</evidence>
<dbReference type="PANTHER" id="PTHR42085">
    <property type="entry name" value="F-BOX DOMAIN-CONTAINING PROTEIN"/>
    <property type="match status" value="1"/>
</dbReference>
<dbReference type="EMBL" id="JAGMVJ010000003">
    <property type="protein sequence ID" value="KAH7092611.1"/>
    <property type="molecule type" value="Genomic_DNA"/>
</dbReference>
<accession>A0A8K0W288</accession>
<reference evidence="2" key="1">
    <citation type="journal article" date="2021" name="Nat. Commun.">
        <title>Genetic determinants of endophytism in the Arabidopsis root mycobiome.</title>
        <authorList>
            <person name="Mesny F."/>
            <person name="Miyauchi S."/>
            <person name="Thiergart T."/>
            <person name="Pickel B."/>
            <person name="Atanasova L."/>
            <person name="Karlsson M."/>
            <person name="Huettel B."/>
            <person name="Barry K.W."/>
            <person name="Haridas S."/>
            <person name="Chen C."/>
            <person name="Bauer D."/>
            <person name="Andreopoulos W."/>
            <person name="Pangilinan J."/>
            <person name="LaButti K."/>
            <person name="Riley R."/>
            <person name="Lipzen A."/>
            <person name="Clum A."/>
            <person name="Drula E."/>
            <person name="Henrissat B."/>
            <person name="Kohler A."/>
            <person name="Grigoriev I.V."/>
            <person name="Martin F.M."/>
            <person name="Hacquard S."/>
        </authorList>
    </citation>
    <scope>NUCLEOTIDE SEQUENCE</scope>
    <source>
        <strain evidence="2">MPI-SDFR-AT-0120</strain>
    </source>
</reference>
<organism evidence="2 3">
    <name type="scientific">Paraphoma chrysanthemicola</name>
    <dbReference type="NCBI Taxonomy" id="798071"/>
    <lineage>
        <taxon>Eukaryota</taxon>
        <taxon>Fungi</taxon>
        <taxon>Dikarya</taxon>
        <taxon>Ascomycota</taxon>
        <taxon>Pezizomycotina</taxon>
        <taxon>Dothideomycetes</taxon>
        <taxon>Pleosporomycetidae</taxon>
        <taxon>Pleosporales</taxon>
        <taxon>Pleosporineae</taxon>
        <taxon>Phaeosphaeriaceae</taxon>
        <taxon>Paraphoma</taxon>
    </lineage>
</organism>
<dbReference type="PANTHER" id="PTHR42085:SF1">
    <property type="entry name" value="F-BOX DOMAIN-CONTAINING PROTEIN"/>
    <property type="match status" value="1"/>
</dbReference>
<dbReference type="OrthoDB" id="3798004at2759"/>
<evidence type="ECO:0000313" key="3">
    <source>
        <dbReference type="Proteomes" id="UP000813461"/>
    </source>
</evidence>